<protein>
    <submittedName>
        <fullName evidence="1">Uncharacterized protein</fullName>
    </submittedName>
</protein>
<organism evidence="1 2">
    <name type="scientific">Simiduia aestuariiviva</name>
    <dbReference type="NCBI Taxonomy" id="1510459"/>
    <lineage>
        <taxon>Bacteria</taxon>
        <taxon>Pseudomonadati</taxon>
        <taxon>Pseudomonadota</taxon>
        <taxon>Gammaproteobacteria</taxon>
        <taxon>Cellvibrionales</taxon>
        <taxon>Cellvibrionaceae</taxon>
        <taxon>Simiduia</taxon>
    </lineage>
</organism>
<comment type="caution">
    <text evidence="1">The sequence shown here is derived from an EMBL/GenBank/DDBJ whole genome shotgun (WGS) entry which is preliminary data.</text>
</comment>
<evidence type="ECO:0000313" key="2">
    <source>
        <dbReference type="Proteomes" id="UP000559987"/>
    </source>
</evidence>
<evidence type="ECO:0000313" key="1">
    <source>
        <dbReference type="EMBL" id="MBB3169962.1"/>
    </source>
</evidence>
<dbReference type="Proteomes" id="UP000559987">
    <property type="component" value="Unassembled WGS sequence"/>
</dbReference>
<gene>
    <name evidence="1" type="ORF">FHS30_003175</name>
</gene>
<dbReference type="EMBL" id="JACHXZ010000004">
    <property type="protein sequence ID" value="MBB3169962.1"/>
    <property type="molecule type" value="Genomic_DNA"/>
</dbReference>
<dbReference type="RefSeq" id="WP_183911440.1">
    <property type="nucleotide sequence ID" value="NZ_JACHXZ010000004.1"/>
</dbReference>
<accession>A0A839UQ35</accession>
<name>A0A839UQ35_9GAMM</name>
<proteinExistence type="predicted"/>
<keyword evidence="2" id="KW-1185">Reference proteome</keyword>
<reference evidence="1 2" key="1">
    <citation type="submission" date="2020-08" db="EMBL/GenBank/DDBJ databases">
        <title>Genomic Encyclopedia of Type Strains, Phase III (KMG-III): the genomes of soil and plant-associated and newly described type strains.</title>
        <authorList>
            <person name="Whitman W."/>
        </authorList>
    </citation>
    <scope>NUCLEOTIDE SEQUENCE [LARGE SCALE GENOMIC DNA]</scope>
    <source>
        <strain evidence="1 2">CECT 8571</strain>
    </source>
</reference>
<dbReference type="AlphaFoldDB" id="A0A839UQ35"/>
<sequence length="216" mass="24390">MSYKDFLSLFVGKTSDELISEVVLANENKIKKGSEIGWVLSPTMPIPEYYKIVAMDDISRGFYDYYENNFSAVINYVESKSSLLNKFLRSMVMEAIWAYKEDKLLICIPALFAVIEGALVHISNSGNKEKTRYWYGANNAARESGSGQIALPLLTLSHFLACTFQPSKFNEGPLAIINRHWSQHGRYESSPPKESVMQLLSAVAVILWVFELKNNA</sequence>